<dbReference type="EMBL" id="JACJQT010000115">
    <property type="protein sequence ID" value="MBD2281399.1"/>
    <property type="molecule type" value="Genomic_DNA"/>
</dbReference>
<gene>
    <name evidence="3" type="ORF">H6F99_24945</name>
</gene>
<feature type="compositionally biased region" description="Pro residues" evidence="2">
    <location>
        <begin position="101"/>
        <end position="111"/>
    </location>
</feature>
<sequence>MLLNQVIASQQSAYADIQSQIELLQEKQRHIQAYLQQLGSVESQMVSAAQMVQEAIASIREICPDELVNYQNTINDLFGAVPIAKLEPSPEPSPETETQPEPSPEPSPEPQTEPETDDQIVDVIVEVETVEHLETAKDDLIQKIENYAATMTWNNYKKYVSSYPVGNVGKATKADIQAIFKQYLASLDNDVLRGMIAKIENV</sequence>
<evidence type="ECO:0000256" key="2">
    <source>
        <dbReference type="SAM" id="MobiDB-lite"/>
    </source>
</evidence>
<keyword evidence="4" id="KW-1185">Reference proteome</keyword>
<evidence type="ECO:0000313" key="4">
    <source>
        <dbReference type="Proteomes" id="UP000606721"/>
    </source>
</evidence>
<evidence type="ECO:0000256" key="1">
    <source>
        <dbReference type="SAM" id="Coils"/>
    </source>
</evidence>
<evidence type="ECO:0000313" key="3">
    <source>
        <dbReference type="EMBL" id="MBD2281399.1"/>
    </source>
</evidence>
<name>A0ABR8C306_APHFL</name>
<proteinExistence type="predicted"/>
<reference evidence="3 4" key="1">
    <citation type="journal article" date="2020" name="ISME J.">
        <title>Comparative genomics reveals insights into cyanobacterial evolution and habitat adaptation.</title>
        <authorList>
            <person name="Chen M.Y."/>
            <person name="Teng W.K."/>
            <person name="Zhao L."/>
            <person name="Hu C.X."/>
            <person name="Zhou Y.K."/>
            <person name="Han B.P."/>
            <person name="Song L.R."/>
            <person name="Shu W.S."/>
        </authorList>
    </citation>
    <scope>NUCLEOTIDE SEQUENCE [LARGE SCALE GENOMIC DNA]</scope>
    <source>
        <strain evidence="3 4">FACHB-1040</strain>
    </source>
</reference>
<organism evidence="3 4">
    <name type="scientific">Aphanizomenon flos-aquae FACHB-1040</name>
    <dbReference type="NCBI Taxonomy" id="2692887"/>
    <lineage>
        <taxon>Bacteria</taxon>
        <taxon>Bacillati</taxon>
        <taxon>Cyanobacteriota</taxon>
        <taxon>Cyanophyceae</taxon>
        <taxon>Nostocales</taxon>
        <taxon>Aphanizomenonaceae</taxon>
        <taxon>Aphanizomenon</taxon>
    </lineage>
</organism>
<dbReference type="Proteomes" id="UP000606721">
    <property type="component" value="Unassembled WGS sequence"/>
</dbReference>
<accession>A0ABR8C306</accession>
<dbReference type="RefSeq" id="WP_190384554.1">
    <property type="nucleotide sequence ID" value="NZ_JACJQT010000115.1"/>
</dbReference>
<feature type="coiled-coil region" evidence="1">
    <location>
        <begin position="7"/>
        <end position="44"/>
    </location>
</feature>
<protein>
    <submittedName>
        <fullName evidence="3">Uncharacterized protein</fullName>
    </submittedName>
</protein>
<comment type="caution">
    <text evidence="3">The sequence shown here is derived from an EMBL/GenBank/DDBJ whole genome shotgun (WGS) entry which is preliminary data.</text>
</comment>
<keyword evidence="1" id="KW-0175">Coiled coil</keyword>
<feature type="region of interest" description="Disordered" evidence="2">
    <location>
        <begin position="84"/>
        <end position="117"/>
    </location>
</feature>